<evidence type="ECO:0000256" key="6">
    <source>
        <dbReference type="ARBA" id="ARBA00022692"/>
    </source>
</evidence>
<dbReference type="Proteomes" id="UP000474630">
    <property type="component" value="Chromosome"/>
</dbReference>
<feature type="domain" description="TonB C-terminal" evidence="10">
    <location>
        <begin position="139"/>
        <end position="229"/>
    </location>
</feature>
<evidence type="ECO:0000256" key="8">
    <source>
        <dbReference type="ARBA" id="ARBA00022989"/>
    </source>
</evidence>
<dbReference type="NCBIfam" id="TIGR01352">
    <property type="entry name" value="tonB_Cterm"/>
    <property type="match status" value="1"/>
</dbReference>
<organism evidence="11 12">
    <name type="scientific">Draconibacterium halophilum</name>
    <dbReference type="NCBI Taxonomy" id="2706887"/>
    <lineage>
        <taxon>Bacteria</taxon>
        <taxon>Pseudomonadati</taxon>
        <taxon>Bacteroidota</taxon>
        <taxon>Bacteroidia</taxon>
        <taxon>Marinilabiliales</taxon>
        <taxon>Prolixibacteraceae</taxon>
        <taxon>Draconibacterium</taxon>
    </lineage>
</organism>
<reference evidence="11 12" key="1">
    <citation type="submission" date="2020-02" db="EMBL/GenBank/DDBJ databases">
        <title>Genome sequencing for Draconibacterium sp. strain M1.</title>
        <authorList>
            <person name="Park S.-J."/>
        </authorList>
    </citation>
    <scope>NUCLEOTIDE SEQUENCE [LARGE SCALE GENOMIC DNA]</scope>
    <source>
        <strain evidence="11 12">M1</strain>
    </source>
</reference>
<dbReference type="FunFam" id="3.30.1150.10:FF:000002">
    <property type="entry name" value="Energy transducer TonB"/>
    <property type="match status" value="1"/>
</dbReference>
<dbReference type="EMBL" id="CP048409">
    <property type="protein sequence ID" value="QIA07134.1"/>
    <property type="molecule type" value="Genomic_DNA"/>
</dbReference>
<dbReference type="KEGG" id="drc:G0Q07_05050"/>
<keyword evidence="5" id="KW-0997">Cell inner membrane</keyword>
<dbReference type="SUPFAM" id="SSF74653">
    <property type="entry name" value="TolA/TonB C-terminal domain"/>
    <property type="match status" value="1"/>
</dbReference>
<evidence type="ECO:0000256" key="9">
    <source>
        <dbReference type="ARBA" id="ARBA00023136"/>
    </source>
</evidence>
<keyword evidence="4" id="KW-1003">Cell membrane</keyword>
<evidence type="ECO:0000256" key="7">
    <source>
        <dbReference type="ARBA" id="ARBA00022927"/>
    </source>
</evidence>
<dbReference type="InterPro" id="IPR006260">
    <property type="entry name" value="TonB/TolA_C"/>
</dbReference>
<dbReference type="PANTHER" id="PTHR33446">
    <property type="entry name" value="PROTEIN TONB-RELATED"/>
    <property type="match status" value="1"/>
</dbReference>
<keyword evidence="8" id="KW-1133">Transmembrane helix</keyword>
<accession>A0A6C0R9L0</accession>
<comment type="similarity">
    <text evidence="2">Belongs to the TonB family.</text>
</comment>
<evidence type="ECO:0000256" key="1">
    <source>
        <dbReference type="ARBA" id="ARBA00004383"/>
    </source>
</evidence>
<dbReference type="InterPro" id="IPR051045">
    <property type="entry name" value="TonB-dependent_transducer"/>
</dbReference>
<dbReference type="AlphaFoldDB" id="A0A6C0R9L0"/>
<evidence type="ECO:0000256" key="2">
    <source>
        <dbReference type="ARBA" id="ARBA00006555"/>
    </source>
</evidence>
<keyword evidence="7" id="KW-0653">Protein transport</keyword>
<evidence type="ECO:0000259" key="10">
    <source>
        <dbReference type="PROSITE" id="PS52015"/>
    </source>
</evidence>
<proteinExistence type="inferred from homology"/>
<sequence length="229" mass="25745">MMNNKKTKKTDLEGKKTTLFLVGMVVALSFTLFAFEWKQPVRKPMIVQGSTDYFPPEDLVIPRTQTENAEPEKPIIKLPVFKVIKDDIKINEELIWEGEEPDEPVMIDFGNIMETGKDPGEENLDGILNIAEVMPEFPGGDAALLSYLARNVKYPLIAQENGIEGKVFVTFVIDETGNIFNVTLTRGVDSALDLEAIRVVKSMPRWKPGKQGNTEVKVRYTVPISFVLQ</sequence>
<dbReference type="InterPro" id="IPR037682">
    <property type="entry name" value="TonB_C"/>
</dbReference>
<dbReference type="GO" id="GO:0098797">
    <property type="term" value="C:plasma membrane protein complex"/>
    <property type="evidence" value="ECO:0007669"/>
    <property type="project" value="TreeGrafter"/>
</dbReference>
<evidence type="ECO:0000256" key="3">
    <source>
        <dbReference type="ARBA" id="ARBA00022448"/>
    </source>
</evidence>
<dbReference type="Gene3D" id="3.30.1150.10">
    <property type="match status" value="1"/>
</dbReference>
<keyword evidence="9" id="KW-0472">Membrane</keyword>
<protein>
    <submittedName>
        <fullName evidence="11">Energy transducer TonB</fullName>
    </submittedName>
</protein>
<comment type="subcellular location">
    <subcellularLocation>
        <location evidence="1">Cell inner membrane</location>
        <topology evidence="1">Single-pass membrane protein</topology>
        <orientation evidence="1">Periplasmic side</orientation>
    </subcellularLocation>
</comment>
<dbReference type="PROSITE" id="PS52015">
    <property type="entry name" value="TONB_CTD"/>
    <property type="match status" value="1"/>
</dbReference>
<evidence type="ECO:0000256" key="5">
    <source>
        <dbReference type="ARBA" id="ARBA00022519"/>
    </source>
</evidence>
<evidence type="ECO:0000313" key="11">
    <source>
        <dbReference type="EMBL" id="QIA07134.1"/>
    </source>
</evidence>
<dbReference type="GO" id="GO:0031992">
    <property type="term" value="F:energy transducer activity"/>
    <property type="evidence" value="ECO:0007669"/>
    <property type="project" value="TreeGrafter"/>
</dbReference>
<name>A0A6C0R9L0_9BACT</name>
<keyword evidence="3" id="KW-0813">Transport</keyword>
<gene>
    <name evidence="11" type="ORF">G0Q07_05050</name>
</gene>
<dbReference type="Pfam" id="PF03544">
    <property type="entry name" value="TonB_C"/>
    <property type="match status" value="1"/>
</dbReference>
<evidence type="ECO:0000313" key="12">
    <source>
        <dbReference type="Proteomes" id="UP000474630"/>
    </source>
</evidence>
<dbReference type="GO" id="GO:0015031">
    <property type="term" value="P:protein transport"/>
    <property type="evidence" value="ECO:0007669"/>
    <property type="project" value="UniProtKB-KW"/>
</dbReference>
<evidence type="ECO:0000256" key="4">
    <source>
        <dbReference type="ARBA" id="ARBA00022475"/>
    </source>
</evidence>
<dbReference type="PANTHER" id="PTHR33446:SF2">
    <property type="entry name" value="PROTEIN TONB"/>
    <property type="match status" value="1"/>
</dbReference>
<keyword evidence="6" id="KW-0812">Transmembrane</keyword>
<keyword evidence="12" id="KW-1185">Reference proteome</keyword>
<dbReference type="RefSeq" id="WP_163345063.1">
    <property type="nucleotide sequence ID" value="NZ_CP048409.1"/>
</dbReference>
<dbReference type="GO" id="GO:0055085">
    <property type="term" value="P:transmembrane transport"/>
    <property type="evidence" value="ECO:0007669"/>
    <property type="project" value="InterPro"/>
</dbReference>